<dbReference type="EMBL" id="BSFQ01000004">
    <property type="protein sequence ID" value="GLL10165.1"/>
    <property type="molecule type" value="Genomic_DNA"/>
</dbReference>
<evidence type="ECO:0000313" key="7">
    <source>
        <dbReference type="Proteomes" id="UP001143463"/>
    </source>
</evidence>
<dbReference type="GO" id="GO:0046872">
    <property type="term" value="F:metal ion binding"/>
    <property type="evidence" value="ECO:0007669"/>
    <property type="project" value="UniProtKB-KW"/>
</dbReference>
<evidence type="ECO:0000259" key="5">
    <source>
        <dbReference type="PROSITE" id="PS51296"/>
    </source>
</evidence>
<dbReference type="NCBIfam" id="NF007422">
    <property type="entry name" value="PRK09965.1"/>
    <property type="match status" value="1"/>
</dbReference>
<dbReference type="RefSeq" id="WP_037040488.1">
    <property type="nucleotide sequence ID" value="NZ_BAAAUZ010000001.1"/>
</dbReference>
<dbReference type="PANTHER" id="PTHR21496:SF23">
    <property type="entry name" value="3-PHENYLPROPIONATE_CINNAMIC ACID DIOXYGENASE FERREDOXIN SUBUNIT"/>
    <property type="match status" value="1"/>
</dbReference>
<protein>
    <submittedName>
        <fullName evidence="6">Bifunctional 3-phenylpropionate/cinnamic acid dioxygenase ferredoxin subunit</fullName>
    </submittedName>
</protein>
<reference evidence="6" key="1">
    <citation type="journal article" date="2014" name="Int. J. Syst. Evol. Microbiol.">
        <title>Complete genome sequence of Corynebacterium casei LMG S-19264T (=DSM 44701T), isolated from a smear-ripened cheese.</title>
        <authorList>
            <consortium name="US DOE Joint Genome Institute (JGI-PGF)"/>
            <person name="Walter F."/>
            <person name="Albersmeier A."/>
            <person name="Kalinowski J."/>
            <person name="Ruckert C."/>
        </authorList>
    </citation>
    <scope>NUCLEOTIDE SEQUENCE</scope>
    <source>
        <strain evidence="6">VKM Ac-1069</strain>
    </source>
</reference>
<dbReference type="CDD" id="cd03528">
    <property type="entry name" value="Rieske_RO_ferredoxin"/>
    <property type="match status" value="1"/>
</dbReference>
<dbReference type="Gene3D" id="2.102.10.10">
    <property type="entry name" value="Rieske [2Fe-2S] iron-sulphur domain"/>
    <property type="match status" value="1"/>
</dbReference>
<dbReference type="PANTHER" id="PTHR21496">
    <property type="entry name" value="FERREDOXIN-RELATED"/>
    <property type="match status" value="1"/>
</dbReference>
<gene>
    <name evidence="6" type="primary">hcaC_1</name>
    <name evidence="6" type="ORF">GCM10017577_13050</name>
</gene>
<keyword evidence="6" id="KW-0560">Oxidoreductase</keyword>
<dbReference type="GO" id="GO:0051213">
    <property type="term" value="F:dioxygenase activity"/>
    <property type="evidence" value="ECO:0007669"/>
    <property type="project" value="UniProtKB-KW"/>
</dbReference>
<dbReference type="Pfam" id="PF00355">
    <property type="entry name" value="Rieske"/>
    <property type="match status" value="1"/>
</dbReference>
<evidence type="ECO:0000313" key="6">
    <source>
        <dbReference type="EMBL" id="GLL10165.1"/>
    </source>
</evidence>
<dbReference type="GO" id="GO:0051537">
    <property type="term" value="F:2 iron, 2 sulfur cluster binding"/>
    <property type="evidence" value="ECO:0007669"/>
    <property type="project" value="UniProtKB-KW"/>
</dbReference>
<evidence type="ECO:0000256" key="1">
    <source>
        <dbReference type="ARBA" id="ARBA00022714"/>
    </source>
</evidence>
<dbReference type="GO" id="GO:0016705">
    <property type="term" value="F:oxidoreductase activity, acting on paired donors, with incorporation or reduction of molecular oxygen"/>
    <property type="evidence" value="ECO:0007669"/>
    <property type="project" value="UniProtKB-ARBA"/>
</dbReference>
<keyword evidence="3" id="KW-0408">Iron</keyword>
<evidence type="ECO:0000256" key="4">
    <source>
        <dbReference type="ARBA" id="ARBA00023014"/>
    </source>
</evidence>
<dbReference type="InterPro" id="IPR036922">
    <property type="entry name" value="Rieske_2Fe-2S_sf"/>
</dbReference>
<dbReference type="InterPro" id="IPR017941">
    <property type="entry name" value="Rieske_2Fe-2S"/>
</dbReference>
<feature type="domain" description="Rieske" evidence="5">
    <location>
        <begin position="2"/>
        <end position="100"/>
    </location>
</feature>
<keyword evidence="1" id="KW-0001">2Fe-2S</keyword>
<evidence type="ECO:0000256" key="3">
    <source>
        <dbReference type="ARBA" id="ARBA00023004"/>
    </source>
</evidence>
<keyword evidence="7" id="KW-1185">Reference proteome</keyword>
<organism evidence="6 7">
    <name type="scientific">Pseudonocardia halophobica</name>
    <dbReference type="NCBI Taxonomy" id="29401"/>
    <lineage>
        <taxon>Bacteria</taxon>
        <taxon>Bacillati</taxon>
        <taxon>Actinomycetota</taxon>
        <taxon>Actinomycetes</taxon>
        <taxon>Pseudonocardiales</taxon>
        <taxon>Pseudonocardiaceae</taxon>
        <taxon>Pseudonocardia</taxon>
    </lineage>
</organism>
<dbReference type="PROSITE" id="PS51296">
    <property type="entry name" value="RIESKE"/>
    <property type="match status" value="1"/>
</dbReference>
<reference evidence="6" key="2">
    <citation type="submission" date="2023-01" db="EMBL/GenBank/DDBJ databases">
        <authorList>
            <person name="Sun Q."/>
            <person name="Evtushenko L."/>
        </authorList>
    </citation>
    <scope>NUCLEOTIDE SEQUENCE</scope>
    <source>
        <strain evidence="6">VKM Ac-1069</strain>
    </source>
</reference>
<keyword evidence="2" id="KW-0479">Metal-binding</keyword>
<keyword evidence="6" id="KW-0223">Dioxygenase</keyword>
<name>A0A9W6NUB3_9PSEU</name>
<proteinExistence type="predicted"/>
<sequence length="119" mass="12678">MNYACQLADLPRGAALRLTDLPGSPPVALFHTDDGELFAVDDTCTHADASLADGFVEDCAVECPLHAAIFDLRTGEADGLVAQYPVRTHTVVIEDGAVYVKLSEKIPHLPAGARRYVAS</sequence>
<accession>A0A9W6NUB3</accession>
<dbReference type="SUPFAM" id="SSF50022">
    <property type="entry name" value="ISP domain"/>
    <property type="match status" value="1"/>
</dbReference>
<evidence type="ECO:0000256" key="2">
    <source>
        <dbReference type="ARBA" id="ARBA00022723"/>
    </source>
</evidence>
<dbReference type="AlphaFoldDB" id="A0A9W6NUB3"/>
<dbReference type="Proteomes" id="UP001143463">
    <property type="component" value="Unassembled WGS sequence"/>
</dbReference>
<keyword evidence="4" id="KW-0411">Iron-sulfur</keyword>
<comment type="caution">
    <text evidence="6">The sequence shown here is derived from an EMBL/GenBank/DDBJ whole genome shotgun (WGS) entry which is preliminary data.</text>
</comment>
<dbReference type="GO" id="GO:0004497">
    <property type="term" value="F:monooxygenase activity"/>
    <property type="evidence" value="ECO:0007669"/>
    <property type="project" value="UniProtKB-ARBA"/>
</dbReference>